<reference evidence="2 3" key="1">
    <citation type="journal article" date="2017" name="Mol. Ecol.">
        <title>Comparative and population genomic landscape of Phellinus noxius: A hypervariable fungus causing root rot in trees.</title>
        <authorList>
            <person name="Chung C.L."/>
            <person name="Lee T.J."/>
            <person name="Akiba M."/>
            <person name="Lee H.H."/>
            <person name="Kuo T.H."/>
            <person name="Liu D."/>
            <person name="Ke H.M."/>
            <person name="Yokoi T."/>
            <person name="Roa M.B."/>
            <person name="Lu M.J."/>
            <person name="Chang Y.Y."/>
            <person name="Ann P.J."/>
            <person name="Tsai J.N."/>
            <person name="Chen C.Y."/>
            <person name="Tzean S.S."/>
            <person name="Ota Y."/>
            <person name="Hattori T."/>
            <person name="Sahashi N."/>
            <person name="Liou R.F."/>
            <person name="Kikuchi T."/>
            <person name="Tsai I.J."/>
        </authorList>
    </citation>
    <scope>NUCLEOTIDE SEQUENCE [LARGE SCALE GENOMIC DNA]</scope>
    <source>
        <strain evidence="2 3">FFPRI411160</strain>
    </source>
</reference>
<feature type="transmembrane region" description="Helical" evidence="1">
    <location>
        <begin position="44"/>
        <end position="65"/>
    </location>
</feature>
<feature type="transmembrane region" description="Helical" evidence="1">
    <location>
        <begin position="124"/>
        <end position="142"/>
    </location>
</feature>
<feature type="transmembrane region" description="Helical" evidence="1">
    <location>
        <begin position="85"/>
        <end position="104"/>
    </location>
</feature>
<comment type="caution">
    <text evidence="2">The sequence shown here is derived from an EMBL/GenBank/DDBJ whole genome shotgun (WGS) entry which is preliminary data.</text>
</comment>
<feature type="transmembrane region" description="Helical" evidence="1">
    <location>
        <begin position="148"/>
        <end position="169"/>
    </location>
</feature>
<dbReference type="AlphaFoldDB" id="A0A286UWL1"/>
<dbReference type="EMBL" id="NBII01000001">
    <property type="protein sequence ID" value="PAV23912.1"/>
    <property type="molecule type" value="Genomic_DNA"/>
</dbReference>
<dbReference type="InParanoid" id="A0A286UWL1"/>
<protein>
    <submittedName>
        <fullName evidence="2">Uncharacterized protein</fullName>
    </submittedName>
</protein>
<evidence type="ECO:0000313" key="2">
    <source>
        <dbReference type="EMBL" id="PAV23912.1"/>
    </source>
</evidence>
<dbReference type="OrthoDB" id="2550114at2759"/>
<dbReference type="PANTHER" id="PTHR39605:SF1">
    <property type="entry name" value="MAJOR FACILITATOR SUPERFAMILY (MFS) PROFILE DOMAIN-CONTAINING PROTEIN"/>
    <property type="match status" value="1"/>
</dbReference>
<sequence length="210" mass="23196">MATDAAIELDDFSKKRAEKQLLQQQQNEQESSRKSEYDTHDGSVAAWAWTSAALLSLASLVLLIFPRFVLFLSASESSLTSLERFLSLHLSFLLFAISVTLILYIPSDDLFESRIQRGSLGHPLLGPLTGATLLTSFISYNTKTVGSLSFIVSIMTGIVGLWGLWVILFEGTSSISKKTGADKHTSAFLFGNKTAASKQKKEWKKAQRRD</sequence>
<keyword evidence="1" id="KW-0812">Transmembrane</keyword>
<accession>A0A286UWL1</accession>
<keyword evidence="3" id="KW-1185">Reference proteome</keyword>
<dbReference type="Proteomes" id="UP000217199">
    <property type="component" value="Unassembled WGS sequence"/>
</dbReference>
<dbReference type="STRING" id="2282107.A0A286UWL1"/>
<keyword evidence="1" id="KW-0472">Membrane</keyword>
<name>A0A286UWL1_9AGAM</name>
<organism evidence="2 3">
    <name type="scientific">Pyrrhoderma noxium</name>
    <dbReference type="NCBI Taxonomy" id="2282107"/>
    <lineage>
        <taxon>Eukaryota</taxon>
        <taxon>Fungi</taxon>
        <taxon>Dikarya</taxon>
        <taxon>Basidiomycota</taxon>
        <taxon>Agaricomycotina</taxon>
        <taxon>Agaricomycetes</taxon>
        <taxon>Hymenochaetales</taxon>
        <taxon>Hymenochaetaceae</taxon>
        <taxon>Pyrrhoderma</taxon>
    </lineage>
</organism>
<proteinExistence type="predicted"/>
<dbReference type="PANTHER" id="PTHR39605">
    <property type="entry name" value="MAJOR FACILITATOR SUPERFAMILY (MFS) PROFILE DOMAIN-CONTAINING PROTEIN"/>
    <property type="match status" value="1"/>
</dbReference>
<evidence type="ECO:0000313" key="3">
    <source>
        <dbReference type="Proteomes" id="UP000217199"/>
    </source>
</evidence>
<evidence type="ECO:0000256" key="1">
    <source>
        <dbReference type="SAM" id="Phobius"/>
    </source>
</evidence>
<keyword evidence="1" id="KW-1133">Transmembrane helix</keyword>
<gene>
    <name evidence="2" type="ORF">PNOK_0098000</name>
</gene>